<reference evidence="2" key="1">
    <citation type="submission" date="2013-09" db="EMBL/GenBank/DDBJ databases">
        <title>The Genome Sequence of Anopheles maculatus species B.</title>
        <authorList>
            <consortium name="The Broad Institute Genomics Platform"/>
            <person name="Neafsey D.E."/>
            <person name="Besansky N."/>
            <person name="Howell P."/>
            <person name="Walton C."/>
            <person name="Young S.K."/>
            <person name="Zeng Q."/>
            <person name="Gargeya S."/>
            <person name="Fitzgerald M."/>
            <person name="Haas B."/>
            <person name="Abouelleil A."/>
            <person name="Allen A.W."/>
            <person name="Alvarado L."/>
            <person name="Arachchi H.M."/>
            <person name="Berlin A.M."/>
            <person name="Chapman S.B."/>
            <person name="Gainer-Dewar J."/>
            <person name="Goldberg J."/>
            <person name="Griggs A."/>
            <person name="Gujja S."/>
            <person name="Hansen M."/>
            <person name="Howarth C."/>
            <person name="Imamovic A."/>
            <person name="Ireland A."/>
            <person name="Larimer J."/>
            <person name="McCowan C."/>
            <person name="Murphy C."/>
            <person name="Pearson M."/>
            <person name="Poon T.W."/>
            <person name="Priest M."/>
            <person name="Roberts A."/>
            <person name="Saif S."/>
            <person name="Shea T."/>
            <person name="Sisk P."/>
            <person name="Sykes S."/>
            <person name="Wortman J."/>
            <person name="Nusbaum C."/>
            <person name="Birren B."/>
        </authorList>
    </citation>
    <scope>NUCLEOTIDE SEQUENCE [LARGE SCALE GENOMIC DNA]</scope>
    <source>
        <strain evidence="2">maculatus3</strain>
    </source>
</reference>
<name>A0A182SJQ4_9DIPT</name>
<evidence type="ECO:0000313" key="1">
    <source>
        <dbReference type="EnsemblMetazoa" id="AMAM008128-PA"/>
    </source>
</evidence>
<dbReference type="VEuPathDB" id="VectorBase:AMAM008128"/>
<protein>
    <submittedName>
        <fullName evidence="1">Uncharacterized protein</fullName>
    </submittedName>
</protein>
<dbReference type="Proteomes" id="UP000075901">
    <property type="component" value="Unassembled WGS sequence"/>
</dbReference>
<keyword evidence="2" id="KW-1185">Reference proteome</keyword>
<proteinExistence type="predicted"/>
<accession>A0A182SJQ4</accession>
<evidence type="ECO:0000313" key="2">
    <source>
        <dbReference type="Proteomes" id="UP000075901"/>
    </source>
</evidence>
<dbReference type="EnsemblMetazoa" id="AMAM008128-RA">
    <property type="protein sequence ID" value="AMAM008128-PA"/>
    <property type="gene ID" value="AMAM008128"/>
</dbReference>
<reference evidence="1" key="2">
    <citation type="submission" date="2020-05" db="UniProtKB">
        <authorList>
            <consortium name="EnsemblMetazoa"/>
        </authorList>
    </citation>
    <scope>IDENTIFICATION</scope>
    <source>
        <strain evidence="1">maculatus3</strain>
    </source>
</reference>
<organism evidence="1 2">
    <name type="scientific">Anopheles maculatus</name>
    <dbReference type="NCBI Taxonomy" id="74869"/>
    <lineage>
        <taxon>Eukaryota</taxon>
        <taxon>Metazoa</taxon>
        <taxon>Ecdysozoa</taxon>
        <taxon>Arthropoda</taxon>
        <taxon>Hexapoda</taxon>
        <taxon>Insecta</taxon>
        <taxon>Pterygota</taxon>
        <taxon>Neoptera</taxon>
        <taxon>Endopterygota</taxon>
        <taxon>Diptera</taxon>
        <taxon>Nematocera</taxon>
        <taxon>Culicoidea</taxon>
        <taxon>Culicidae</taxon>
        <taxon>Anophelinae</taxon>
        <taxon>Anopheles</taxon>
        <taxon>Anopheles maculatus group</taxon>
    </lineage>
</organism>
<sequence>MRVEDVDVLFDGKPLGWKILFREAFLEWREEIGLPCRSIKMLYNRKRSSESFETQGENQPAALGHWDECFSPSAHLLLAEKDVPAQQHENGAVNNRTFRWPMTPGTLKDVLNSTSVGRSILSRGCLAALGKSLQYQLTAIIIDYHMAYETKITSPELENYAYCITTLLPHETAVIIGQRPSQNNISYYALMTIVLVLVAGNISHSSRAKQA</sequence>
<dbReference type="AlphaFoldDB" id="A0A182SJQ4"/>